<dbReference type="SUPFAM" id="SSF52075">
    <property type="entry name" value="Outer arm dynein light chain 1"/>
    <property type="match status" value="1"/>
</dbReference>
<keyword evidence="2" id="KW-0677">Repeat</keyword>
<dbReference type="InterPro" id="IPR050216">
    <property type="entry name" value="LRR_domain-containing"/>
</dbReference>
<dbReference type="Gene3D" id="3.80.10.10">
    <property type="entry name" value="Ribonuclease Inhibitor"/>
    <property type="match status" value="1"/>
</dbReference>
<organism evidence="3">
    <name type="scientific">Fibrocapsa japonica</name>
    <dbReference type="NCBI Taxonomy" id="94617"/>
    <lineage>
        <taxon>Eukaryota</taxon>
        <taxon>Sar</taxon>
        <taxon>Stramenopiles</taxon>
        <taxon>Ochrophyta</taxon>
        <taxon>Raphidophyceae</taxon>
        <taxon>Chattonellales</taxon>
        <taxon>Chattonellaceae</taxon>
        <taxon>Fibrocapsa</taxon>
    </lineage>
</organism>
<proteinExistence type="predicted"/>
<dbReference type="PANTHER" id="PTHR48051">
    <property type="match status" value="1"/>
</dbReference>
<dbReference type="SMART" id="SM00369">
    <property type="entry name" value="LRR_TYP"/>
    <property type="match status" value="3"/>
</dbReference>
<gene>
    <name evidence="3" type="ORF">FJAP1339_LOCUS2127</name>
</gene>
<evidence type="ECO:0000256" key="1">
    <source>
        <dbReference type="ARBA" id="ARBA00022614"/>
    </source>
</evidence>
<dbReference type="PROSITE" id="PS51450">
    <property type="entry name" value="LRR"/>
    <property type="match status" value="1"/>
</dbReference>
<name>A0A7S2UUH4_9STRA</name>
<sequence length="441" mass="50011">MATIGYGESSAQQSNIPGNLGQGFGFYNGKGGKLSSGGLFASAARPLMPSGPAPDQAKRTKVLHLSMRGLEQIPRAVFTQLTGLVRLDLSFNNIVELSPDLGLLTLLEQLWVNDNPLVGLPPEIHLCKKLKEIDLCNTNITTVPREVGRLKYLMKVDLRGTPLKQKLVGFTEDTDGLMEYLRVKDARKTYKLELTDALNRGLYRETADTAEGKLLLTALVKAISLEFRDLEELRNLVRNSERLFPADLQKARYPQKAVAEVRRRFSELKKKNQMKKLSADLELKLRVIYYDRLELSEVEIYIRDIYDHMTQVEDVQFLIKYAPSLLPPNAEDIDGAEVKQAMLRLQDELTAARKAVEENLFQSLSSVYSDREPSQVRELMLGVAKLFQRERFCTKKEEEELKKLSADAPMLFPAEFQAANPEEIRKEFRRREKASAAAQYV</sequence>
<evidence type="ECO:0000313" key="3">
    <source>
        <dbReference type="EMBL" id="CAD9859608.1"/>
    </source>
</evidence>
<dbReference type="AlphaFoldDB" id="A0A7S2UUH4"/>
<reference evidence="3" key="1">
    <citation type="submission" date="2021-01" db="EMBL/GenBank/DDBJ databases">
        <authorList>
            <person name="Corre E."/>
            <person name="Pelletier E."/>
            <person name="Niang G."/>
            <person name="Scheremetjew M."/>
            <person name="Finn R."/>
            <person name="Kale V."/>
            <person name="Holt S."/>
            <person name="Cochrane G."/>
            <person name="Meng A."/>
            <person name="Brown T."/>
            <person name="Cohen L."/>
        </authorList>
    </citation>
    <scope>NUCLEOTIDE SEQUENCE</scope>
    <source>
        <strain evidence="3">CCMP1661</strain>
    </source>
</reference>
<dbReference type="InterPro" id="IPR003591">
    <property type="entry name" value="Leu-rich_rpt_typical-subtyp"/>
</dbReference>
<dbReference type="PANTHER" id="PTHR48051:SF1">
    <property type="entry name" value="RAS SUPPRESSOR PROTEIN 1"/>
    <property type="match status" value="1"/>
</dbReference>
<dbReference type="InterPro" id="IPR001611">
    <property type="entry name" value="Leu-rich_rpt"/>
</dbReference>
<dbReference type="EMBL" id="HBHR01004442">
    <property type="protein sequence ID" value="CAD9859608.1"/>
    <property type="molecule type" value="Transcribed_RNA"/>
</dbReference>
<evidence type="ECO:0000256" key="2">
    <source>
        <dbReference type="ARBA" id="ARBA00022737"/>
    </source>
</evidence>
<accession>A0A7S2UUH4</accession>
<dbReference type="InterPro" id="IPR032675">
    <property type="entry name" value="LRR_dom_sf"/>
</dbReference>
<keyword evidence="1" id="KW-0433">Leucine-rich repeat</keyword>
<dbReference type="GO" id="GO:0005737">
    <property type="term" value="C:cytoplasm"/>
    <property type="evidence" value="ECO:0007669"/>
    <property type="project" value="TreeGrafter"/>
</dbReference>
<protein>
    <submittedName>
        <fullName evidence="3">Uncharacterized protein</fullName>
    </submittedName>
</protein>